<organism evidence="2 3">
    <name type="scientific">Ficus carica</name>
    <name type="common">Common fig</name>
    <dbReference type="NCBI Taxonomy" id="3494"/>
    <lineage>
        <taxon>Eukaryota</taxon>
        <taxon>Viridiplantae</taxon>
        <taxon>Streptophyta</taxon>
        <taxon>Embryophyta</taxon>
        <taxon>Tracheophyta</taxon>
        <taxon>Spermatophyta</taxon>
        <taxon>Magnoliopsida</taxon>
        <taxon>eudicotyledons</taxon>
        <taxon>Gunneridae</taxon>
        <taxon>Pentapetalae</taxon>
        <taxon>rosids</taxon>
        <taxon>fabids</taxon>
        <taxon>Rosales</taxon>
        <taxon>Moraceae</taxon>
        <taxon>Ficeae</taxon>
        <taxon>Ficus</taxon>
    </lineage>
</organism>
<evidence type="ECO:0000313" key="3">
    <source>
        <dbReference type="Proteomes" id="UP001187192"/>
    </source>
</evidence>
<dbReference type="PANTHER" id="PTHR31973">
    <property type="entry name" value="POLYPROTEIN, PUTATIVE-RELATED"/>
    <property type="match status" value="1"/>
</dbReference>
<evidence type="ECO:0000259" key="1">
    <source>
        <dbReference type="SMART" id="SM00575"/>
    </source>
</evidence>
<dbReference type="GO" id="GO:0008270">
    <property type="term" value="F:zinc ion binding"/>
    <property type="evidence" value="ECO:0007669"/>
    <property type="project" value="InterPro"/>
</dbReference>
<evidence type="ECO:0000313" key="2">
    <source>
        <dbReference type="EMBL" id="GMN48470.1"/>
    </source>
</evidence>
<accession>A0AA88A9W2</accession>
<feature type="domain" description="Zinc finger PMZ-type" evidence="1">
    <location>
        <begin position="197"/>
        <end position="224"/>
    </location>
</feature>
<keyword evidence="3" id="KW-1185">Reference proteome</keyword>
<protein>
    <recommendedName>
        <fullName evidence="1">Zinc finger PMZ-type domain-containing protein</fullName>
    </recommendedName>
</protein>
<dbReference type="AlphaFoldDB" id="A0AA88A9W2"/>
<name>A0AA88A9W2_FICCA</name>
<dbReference type="EMBL" id="BTGU01000028">
    <property type="protein sequence ID" value="GMN48470.1"/>
    <property type="molecule type" value="Genomic_DNA"/>
</dbReference>
<proteinExistence type="predicted"/>
<comment type="caution">
    <text evidence="2">The sequence shown here is derived from an EMBL/GenBank/DDBJ whole genome shotgun (WGS) entry which is preliminary data.</text>
</comment>
<sequence length="334" mass="38465">MVKRKNHVSDIYIETDSENSLKYFYMCLAASKQGWPHCRPVIVVDGLALKIRFRRMLLAACGHDTNGTQESLAIVADRHKGIEYAVNIVYLDADFGIYVQYLAANLKIRHKDFKCPIKTYFDGASRAYLADPKKWSRAYFNGRRYAIMTTNIAESLDSVDRKARLMPVGFLPRPADQFEYVVTNNAAQTWIVDMREMTYTYRCFQVDQIPCPHAMAVCNHRRIDPYNYCSHYYTKDYLYTAYAPIVHPIGIAEGWDVSEEVRSQIVNPPKTKRGPRRPRVRRIMSQGEEPETIRCGRCNGYGHNQQTCTNPVPLRIVPTTRSQTSVTTHNTIML</sequence>
<dbReference type="PANTHER" id="PTHR31973:SF187">
    <property type="entry name" value="MUTATOR TRANSPOSASE MUDRA PROTEIN"/>
    <property type="match status" value="1"/>
</dbReference>
<dbReference type="Proteomes" id="UP001187192">
    <property type="component" value="Unassembled WGS sequence"/>
</dbReference>
<dbReference type="SMART" id="SM00575">
    <property type="entry name" value="ZnF_PMZ"/>
    <property type="match status" value="1"/>
</dbReference>
<gene>
    <name evidence="2" type="ORF">TIFTF001_017644</name>
</gene>
<reference evidence="2" key="1">
    <citation type="submission" date="2023-07" db="EMBL/GenBank/DDBJ databases">
        <title>draft genome sequence of fig (Ficus carica).</title>
        <authorList>
            <person name="Takahashi T."/>
            <person name="Nishimura K."/>
        </authorList>
    </citation>
    <scope>NUCLEOTIDE SEQUENCE</scope>
</reference>
<dbReference type="InterPro" id="IPR006564">
    <property type="entry name" value="Znf_PMZ"/>
</dbReference>